<dbReference type="RefSeq" id="WP_022121753.1">
    <property type="nucleotide sequence ID" value="NZ_VZAP01000164.1"/>
</dbReference>
<evidence type="ECO:0000259" key="1">
    <source>
        <dbReference type="SMART" id="SM00850"/>
    </source>
</evidence>
<comment type="caution">
    <text evidence="2">The sequence shown here is derived from an EMBL/GenBank/DDBJ whole genome shotgun (WGS) entry which is preliminary data.</text>
</comment>
<reference evidence="3" key="1">
    <citation type="submission" date="2019-09" db="EMBL/GenBank/DDBJ databases">
        <title>Distinct polysaccharide growth profiles of human intestinal Prevotella copri isolates.</title>
        <authorList>
            <person name="Fehlner-Peach H."/>
            <person name="Magnabosco C."/>
            <person name="Raghavan V."/>
            <person name="Scher J.U."/>
            <person name="Tett A."/>
            <person name="Cox L.M."/>
            <person name="Gottsegen C."/>
            <person name="Watters A."/>
            <person name="Wiltshire- Gordon J.D."/>
            <person name="Segata N."/>
            <person name="Bonneau R."/>
            <person name="Littman D.R."/>
        </authorList>
    </citation>
    <scope>NUCLEOTIDE SEQUENCE [LARGE SCALE GENOMIC DNA]</scope>
    <source>
        <strain evidence="3">iAU3127</strain>
    </source>
</reference>
<sequence>MAKQEFLYLNSRDELLRLDINKIVYFEGEGNYTYIVSANNLKGVVCINLARIQVFLNEKLQNHSVIFARVGKRYIINLNYIYSINVTKQKLTLSDGYLFAYRLDIAKDALKKLKDLHKQN</sequence>
<dbReference type="GO" id="GO:0003677">
    <property type="term" value="F:DNA binding"/>
    <property type="evidence" value="ECO:0007669"/>
    <property type="project" value="InterPro"/>
</dbReference>
<accession>A0AA90VQH2</accession>
<dbReference type="Gene3D" id="2.40.50.1020">
    <property type="entry name" value="LytTr DNA-binding domain"/>
    <property type="match status" value="1"/>
</dbReference>
<name>A0AA90VQH2_9BACT</name>
<dbReference type="Pfam" id="PF04397">
    <property type="entry name" value="LytTR"/>
    <property type="match status" value="1"/>
</dbReference>
<dbReference type="SMART" id="SM00850">
    <property type="entry name" value="LytTR"/>
    <property type="match status" value="1"/>
</dbReference>
<gene>
    <name evidence="2" type="ORF">F7D31_13525</name>
</gene>
<evidence type="ECO:0000313" key="2">
    <source>
        <dbReference type="EMBL" id="MQO93656.1"/>
    </source>
</evidence>
<protein>
    <submittedName>
        <fullName evidence="2">LytTR family transcriptional regulator</fullName>
    </submittedName>
</protein>
<feature type="domain" description="HTH LytTR-type" evidence="1">
    <location>
        <begin position="13"/>
        <end position="118"/>
    </location>
</feature>
<dbReference type="EMBL" id="VZAP01000164">
    <property type="protein sequence ID" value="MQO93656.1"/>
    <property type="molecule type" value="Genomic_DNA"/>
</dbReference>
<evidence type="ECO:0000313" key="3">
    <source>
        <dbReference type="Proteomes" id="UP000421283"/>
    </source>
</evidence>
<organism evidence="2 3">
    <name type="scientific">Segatella copri</name>
    <dbReference type="NCBI Taxonomy" id="165179"/>
    <lineage>
        <taxon>Bacteria</taxon>
        <taxon>Pseudomonadati</taxon>
        <taxon>Bacteroidota</taxon>
        <taxon>Bacteroidia</taxon>
        <taxon>Bacteroidales</taxon>
        <taxon>Prevotellaceae</taxon>
        <taxon>Segatella</taxon>
    </lineage>
</organism>
<dbReference type="InterPro" id="IPR007492">
    <property type="entry name" value="LytTR_DNA-bd_dom"/>
</dbReference>
<proteinExistence type="predicted"/>
<dbReference type="Proteomes" id="UP000421283">
    <property type="component" value="Unassembled WGS sequence"/>
</dbReference>
<dbReference type="AlphaFoldDB" id="A0AA90VQH2"/>